<dbReference type="RefSeq" id="WP_133320539.1">
    <property type="nucleotide sequence ID" value="NZ_SMTF01000001.1"/>
</dbReference>
<dbReference type="GO" id="GO:0008933">
    <property type="term" value="F:peptidoglycan lytic transglycosylase activity"/>
    <property type="evidence" value="ECO:0007669"/>
    <property type="project" value="InterPro"/>
</dbReference>
<dbReference type="InterPro" id="IPR018392">
    <property type="entry name" value="LysM"/>
</dbReference>
<dbReference type="GO" id="GO:0000270">
    <property type="term" value="P:peptidoglycan metabolic process"/>
    <property type="evidence" value="ECO:0007669"/>
    <property type="project" value="InterPro"/>
</dbReference>
<dbReference type="Gene3D" id="1.10.530.10">
    <property type="match status" value="1"/>
</dbReference>
<accession>A0A4R5U4Q9</accession>
<dbReference type="PROSITE" id="PS00922">
    <property type="entry name" value="TRANSGLYCOSYLASE"/>
    <property type="match status" value="1"/>
</dbReference>
<dbReference type="InterPro" id="IPR000189">
    <property type="entry name" value="Transglyc_AS"/>
</dbReference>
<dbReference type="InterPro" id="IPR023346">
    <property type="entry name" value="Lysozyme-like_dom_sf"/>
</dbReference>
<dbReference type="PROSITE" id="PS51782">
    <property type="entry name" value="LYSM"/>
    <property type="match status" value="1"/>
</dbReference>
<name>A0A4R5U4Q9_9GAMM</name>
<evidence type="ECO:0000259" key="3">
    <source>
        <dbReference type="PROSITE" id="PS51782"/>
    </source>
</evidence>
<dbReference type="CDD" id="cd16894">
    <property type="entry name" value="MltD-like"/>
    <property type="match status" value="1"/>
</dbReference>
<dbReference type="Pfam" id="PF01476">
    <property type="entry name" value="LysM"/>
    <property type="match status" value="1"/>
</dbReference>
<feature type="signal peptide" evidence="2">
    <location>
        <begin position="1"/>
        <end position="25"/>
    </location>
</feature>
<dbReference type="GO" id="GO:0016020">
    <property type="term" value="C:membrane"/>
    <property type="evidence" value="ECO:0007669"/>
    <property type="project" value="InterPro"/>
</dbReference>
<sequence>MTRRHRWRRPLAILVLACLVPVALAAEPPAAPGAAQEDDTGTSTVLMPAGTRNGLEIYRKFREGLAEPECAPGDSERWRRHFAHAPGQFATPGTDVLPLFGYVVDALHEAYLPTEFALIPFVESGYRAGARSPSGPVGLWQFIATTARNHKVPIESGYDGRLSPVDSTQAAVRYLKTLHGMFAGDWRLAVMAYNAGEYRVLGALRRAGQTPANATPETLALPAITHAYVRKLHALSCLLEEAEEREAWLDSLDRPVALLAAVPAGRGNLDAFAQRHGLDAARLKRLNPAHANGAIASAPGRMLLAPLNDSAARLVAANTVPSPTPTRPSTATSGVAGFVNMAPPEPDPAAEATSPRTHTVARGESAWVIARRYGVRSDELLARNGLQATSVLRPGMVLQVDDTPPETGAAGVAE</sequence>
<evidence type="ECO:0000313" key="5">
    <source>
        <dbReference type="Proteomes" id="UP000294796"/>
    </source>
</evidence>
<dbReference type="SMART" id="SM00257">
    <property type="entry name" value="LysM"/>
    <property type="match status" value="1"/>
</dbReference>
<dbReference type="SUPFAM" id="SSF53955">
    <property type="entry name" value="Lysozyme-like"/>
    <property type="match status" value="1"/>
</dbReference>
<dbReference type="EMBL" id="SMTF01000001">
    <property type="protein sequence ID" value="TDK28718.1"/>
    <property type="molecule type" value="Genomic_DNA"/>
</dbReference>
<feature type="domain" description="LysM" evidence="3">
    <location>
        <begin position="356"/>
        <end position="400"/>
    </location>
</feature>
<protein>
    <submittedName>
        <fullName evidence="4">LysM peptidoglycan-binding domain-containing protein</fullName>
    </submittedName>
</protein>
<keyword evidence="2" id="KW-0732">Signal</keyword>
<dbReference type="InterPro" id="IPR036779">
    <property type="entry name" value="LysM_dom_sf"/>
</dbReference>
<evidence type="ECO:0000256" key="2">
    <source>
        <dbReference type="SAM" id="SignalP"/>
    </source>
</evidence>
<gene>
    <name evidence="4" type="ORF">E2F46_02330</name>
</gene>
<comment type="caution">
    <text evidence="4">The sequence shown here is derived from an EMBL/GenBank/DDBJ whole genome shotgun (WGS) entry which is preliminary data.</text>
</comment>
<dbReference type="Pfam" id="PF01464">
    <property type="entry name" value="SLT"/>
    <property type="match status" value="1"/>
</dbReference>
<proteinExistence type="inferred from homology"/>
<keyword evidence="5" id="KW-1185">Reference proteome</keyword>
<dbReference type="CDD" id="cd00118">
    <property type="entry name" value="LysM"/>
    <property type="match status" value="1"/>
</dbReference>
<dbReference type="InterPro" id="IPR008258">
    <property type="entry name" value="Transglycosylase_SLT_dom_1"/>
</dbReference>
<evidence type="ECO:0000256" key="1">
    <source>
        <dbReference type="ARBA" id="ARBA00007734"/>
    </source>
</evidence>
<dbReference type="Gene3D" id="3.10.350.10">
    <property type="entry name" value="LysM domain"/>
    <property type="match status" value="1"/>
</dbReference>
<feature type="chain" id="PRO_5020965521" evidence="2">
    <location>
        <begin position="26"/>
        <end position="414"/>
    </location>
</feature>
<dbReference type="OrthoDB" id="9815002at2"/>
<reference evidence="4 5" key="1">
    <citation type="submission" date="2019-03" db="EMBL/GenBank/DDBJ databases">
        <title>Luteimonas zhaokaii sp.nov., isolated from the rectal contents of Plateau pika in Yushu, Qinghai Province, China.</title>
        <authorList>
            <person name="Zhang G."/>
        </authorList>
    </citation>
    <scope>NUCLEOTIDE SEQUENCE [LARGE SCALE GENOMIC DNA]</scope>
    <source>
        <strain evidence="4 5">B9</strain>
    </source>
</reference>
<dbReference type="SUPFAM" id="SSF54106">
    <property type="entry name" value="LysM domain"/>
    <property type="match status" value="1"/>
</dbReference>
<organism evidence="4 5">
    <name type="scientific">Luteimonas aestuarii</name>
    <dbReference type="NCBI Taxonomy" id="453837"/>
    <lineage>
        <taxon>Bacteria</taxon>
        <taxon>Pseudomonadati</taxon>
        <taxon>Pseudomonadota</taxon>
        <taxon>Gammaproteobacteria</taxon>
        <taxon>Lysobacterales</taxon>
        <taxon>Lysobacteraceae</taxon>
        <taxon>Luteimonas</taxon>
    </lineage>
</organism>
<dbReference type="AlphaFoldDB" id="A0A4R5U4Q9"/>
<dbReference type="Proteomes" id="UP000294796">
    <property type="component" value="Unassembled WGS sequence"/>
</dbReference>
<evidence type="ECO:0000313" key="4">
    <source>
        <dbReference type="EMBL" id="TDK28718.1"/>
    </source>
</evidence>
<comment type="similarity">
    <text evidence="1">Belongs to the transglycosylase Slt family.</text>
</comment>